<reference evidence="1 2" key="1">
    <citation type="journal article" date="2016" name="Nat. Commun.">
        <title>Thousands of microbial genomes shed light on interconnected biogeochemical processes in an aquifer system.</title>
        <authorList>
            <person name="Anantharaman K."/>
            <person name="Brown C.T."/>
            <person name="Hug L.A."/>
            <person name="Sharon I."/>
            <person name="Castelle C.J."/>
            <person name="Probst A.J."/>
            <person name="Thomas B.C."/>
            <person name="Singh A."/>
            <person name="Wilkins M.J."/>
            <person name="Karaoz U."/>
            <person name="Brodie E.L."/>
            <person name="Williams K.H."/>
            <person name="Hubbard S.S."/>
            <person name="Banfield J.F."/>
        </authorList>
    </citation>
    <scope>NUCLEOTIDE SEQUENCE [LARGE SCALE GENOMIC DNA]</scope>
</reference>
<evidence type="ECO:0008006" key="3">
    <source>
        <dbReference type="Google" id="ProtNLM"/>
    </source>
</evidence>
<accession>A0A1G2B4H2</accession>
<organism evidence="1 2">
    <name type="scientific">Candidatus Kerfeldbacteria bacterium RIFCSPLOWO2_01_FULL_48_11</name>
    <dbReference type="NCBI Taxonomy" id="1798543"/>
    <lineage>
        <taxon>Bacteria</taxon>
        <taxon>Candidatus Kerfeldiibacteriota</taxon>
    </lineage>
</organism>
<evidence type="ECO:0000313" key="1">
    <source>
        <dbReference type="EMBL" id="OGY83127.1"/>
    </source>
</evidence>
<dbReference type="AlphaFoldDB" id="A0A1G2B4H2"/>
<name>A0A1G2B4H2_9BACT</name>
<protein>
    <recommendedName>
        <fullName evidence="3">Lipoprotein</fullName>
    </recommendedName>
</protein>
<dbReference type="EMBL" id="MHKE01000015">
    <property type="protein sequence ID" value="OGY83127.1"/>
    <property type="molecule type" value="Genomic_DNA"/>
</dbReference>
<sequence length="272" mass="32114">MEREDTMQRSLQLCAVLIGLTLMSGCGFYSQTNANGEKEYKAVLLYNILPERPAIGDTYDGGWSMNDNEWYNFPRNSWDVQFYLLRNTPTDGFWQIVIDSARFDGPGSVIWDTRYIWNAPIPFRIRSTGETGNGRLVVFYDYIDYYNGDRKTSAFRNKWVTKSLKEIEDHLRDRDAQLWNNTRDELRDHILQITSSTSRVDTLIPTDEKKRSKQKVYQLMHDIRKVNPKLADAIEPKVRERMFETLVAREFMVQFNFRFLQRVAVQNVNYGW</sequence>
<dbReference type="STRING" id="1798543.A2898_02525"/>
<dbReference type="Proteomes" id="UP000179164">
    <property type="component" value="Unassembled WGS sequence"/>
</dbReference>
<proteinExistence type="predicted"/>
<comment type="caution">
    <text evidence="1">The sequence shown here is derived from an EMBL/GenBank/DDBJ whole genome shotgun (WGS) entry which is preliminary data.</text>
</comment>
<dbReference type="PROSITE" id="PS51257">
    <property type="entry name" value="PROKAR_LIPOPROTEIN"/>
    <property type="match status" value="1"/>
</dbReference>
<evidence type="ECO:0000313" key="2">
    <source>
        <dbReference type="Proteomes" id="UP000179164"/>
    </source>
</evidence>
<gene>
    <name evidence="1" type="ORF">A2898_02525</name>
</gene>